<dbReference type="Gene3D" id="3.60.10.10">
    <property type="entry name" value="Endonuclease/exonuclease/phosphatase"/>
    <property type="match status" value="1"/>
</dbReference>
<dbReference type="Proteomes" id="UP001216579">
    <property type="component" value="Unassembled WGS sequence"/>
</dbReference>
<dbReference type="RefSeq" id="WP_276092246.1">
    <property type="nucleotide sequence ID" value="NZ_JARJBC010000002.1"/>
</dbReference>
<name>A0ABT5ZFS6_9ACTN</name>
<keyword evidence="3" id="KW-0255">Endonuclease</keyword>
<keyword evidence="1" id="KW-0812">Transmembrane</keyword>
<sequence>MAQADTAHGERDEHETRPSRPAFHWRDAGIWRRGWVIAAIALVVGLLMFFHSSVPNSVGNLGSLFETFLPWTGLVVPVLLAFALVRRSAVALAALLVPAVVWVNLFGGLLTGKSSGGGNLTVVSHNVNAGNPDPAATAKDIAGSGADIVALEELAGNALPVYERGLADTYRYHEVEGTVAVWSKYPLSDTRPVDIQLGWVRALRTTVATPQGPVAVYVAHMPSVRVRLDSGFTAGQRDRSAAALGDAIAREPQRRVILLGDLNGTMNDRSLSPITAQMRSAQGAAGDGFGFTWPASFPMARIDQIMVRGIAPARSWVLPATGSDHLPVAATLRVG</sequence>
<dbReference type="GO" id="GO:0004519">
    <property type="term" value="F:endonuclease activity"/>
    <property type="evidence" value="ECO:0007669"/>
    <property type="project" value="UniProtKB-KW"/>
</dbReference>
<dbReference type="SUPFAM" id="SSF56219">
    <property type="entry name" value="DNase I-like"/>
    <property type="match status" value="1"/>
</dbReference>
<keyword evidence="4" id="KW-1185">Reference proteome</keyword>
<comment type="caution">
    <text evidence="3">The sequence shown here is derived from an EMBL/GenBank/DDBJ whole genome shotgun (WGS) entry which is preliminary data.</text>
</comment>
<evidence type="ECO:0000256" key="1">
    <source>
        <dbReference type="SAM" id="Phobius"/>
    </source>
</evidence>
<evidence type="ECO:0000313" key="3">
    <source>
        <dbReference type="EMBL" id="MDF3288460.1"/>
    </source>
</evidence>
<evidence type="ECO:0000259" key="2">
    <source>
        <dbReference type="Pfam" id="PF03372"/>
    </source>
</evidence>
<dbReference type="InterPro" id="IPR036691">
    <property type="entry name" value="Endo/exonu/phosph_ase_sf"/>
</dbReference>
<dbReference type="EMBL" id="JARJBC010000002">
    <property type="protein sequence ID" value="MDF3288460.1"/>
    <property type="molecule type" value="Genomic_DNA"/>
</dbReference>
<keyword evidence="1" id="KW-1133">Transmembrane helix</keyword>
<feature type="transmembrane region" description="Helical" evidence="1">
    <location>
        <begin position="92"/>
        <end position="110"/>
    </location>
</feature>
<gene>
    <name evidence="3" type="ORF">P3G67_04300</name>
</gene>
<reference evidence="3 4" key="1">
    <citation type="submission" date="2023-03" db="EMBL/GenBank/DDBJ databases">
        <title>Draft genome sequence of Streptomyces sp. RB6PN23 isolated from peat swamp forest in Thailand.</title>
        <authorList>
            <person name="Klaysubun C."/>
            <person name="Duangmal K."/>
        </authorList>
    </citation>
    <scope>NUCLEOTIDE SEQUENCE [LARGE SCALE GENOMIC DNA]</scope>
    <source>
        <strain evidence="3 4">RB6PN23</strain>
    </source>
</reference>
<keyword evidence="3" id="KW-0378">Hydrolase</keyword>
<keyword evidence="3" id="KW-0540">Nuclease</keyword>
<protein>
    <submittedName>
        <fullName evidence="3">Endonuclease/exonuclease/phosphatase family protein</fullName>
    </submittedName>
</protein>
<keyword evidence="1" id="KW-0472">Membrane</keyword>
<dbReference type="Pfam" id="PF03372">
    <property type="entry name" value="Exo_endo_phos"/>
    <property type="match status" value="1"/>
</dbReference>
<accession>A0ABT5ZFS6</accession>
<organism evidence="3 4">
    <name type="scientific">Streptomyces silvisoli</name>
    <dbReference type="NCBI Taxonomy" id="3034235"/>
    <lineage>
        <taxon>Bacteria</taxon>
        <taxon>Bacillati</taxon>
        <taxon>Actinomycetota</taxon>
        <taxon>Actinomycetes</taxon>
        <taxon>Kitasatosporales</taxon>
        <taxon>Streptomycetaceae</taxon>
        <taxon>Streptomyces</taxon>
    </lineage>
</organism>
<dbReference type="InterPro" id="IPR005135">
    <property type="entry name" value="Endo/exonuclease/phosphatase"/>
</dbReference>
<feature type="transmembrane region" description="Helical" evidence="1">
    <location>
        <begin position="68"/>
        <end position="85"/>
    </location>
</feature>
<proteinExistence type="predicted"/>
<feature type="transmembrane region" description="Helical" evidence="1">
    <location>
        <begin position="34"/>
        <end position="53"/>
    </location>
</feature>
<feature type="domain" description="Endonuclease/exonuclease/phosphatase" evidence="2">
    <location>
        <begin position="123"/>
        <end position="325"/>
    </location>
</feature>
<evidence type="ECO:0000313" key="4">
    <source>
        <dbReference type="Proteomes" id="UP001216579"/>
    </source>
</evidence>